<evidence type="ECO:0000313" key="3">
    <source>
        <dbReference type="Proteomes" id="UP000006729"/>
    </source>
</evidence>
<feature type="transmembrane region" description="Helical" evidence="1">
    <location>
        <begin position="48"/>
        <end position="65"/>
    </location>
</feature>
<keyword evidence="1" id="KW-0812">Transmembrane</keyword>
<organism evidence="2 3">
    <name type="scientific">Populus trichocarpa</name>
    <name type="common">Western balsam poplar</name>
    <name type="synonym">Populus balsamifera subsp. trichocarpa</name>
    <dbReference type="NCBI Taxonomy" id="3694"/>
    <lineage>
        <taxon>Eukaryota</taxon>
        <taxon>Viridiplantae</taxon>
        <taxon>Streptophyta</taxon>
        <taxon>Embryophyta</taxon>
        <taxon>Tracheophyta</taxon>
        <taxon>Spermatophyta</taxon>
        <taxon>Magnoliopsida</taxon>
        <taxon>eudicotyledons</taxon>
        <taxon>Gunneridae</taxon>
        <taxon>Pentapetalae</taxon>
        <taxon>rosids</taxon>
        <taxon>fabids</taxon>
        <taxon>Malpighiales</taxon>
        <taxon>Salicaceae</taxon>
        <taxon>Saliceae</taxon>
        <taxon>Populus</taxon>
    </lineage>
</organism>
<keyword evidence="1" id="KW-0472">Membrane</keyword>
<evidence type="ECO:0000313" key="2">
    <source>
        <dbReference type="EMBL" id="PNT56314.1"/>
    </source>
</evidence>
<accession>A0A2K2C2Q6</accession>
<keyword evidence="1" id="KW-1133">Transmembrane helix</keyword>
<dbReference type="AlphaFoldDB" id="A0A2K2C2Q6"/>
<gene>
    <name evidence="2" type="ORF">POPTR_001G239700</name>
</gene>
<keyword evidence="3" id="KW-1185">Reference proteome</keyword>
<dbReference type="EMBL" id="CM009290">
    <property type="protein sequence ID" value="PNT56314.1"/>
    <property type="molecule type" value="Genomic_DNA"/>
</dbReference>
<dbReference type="SMR" id="A0A2K2C2Q6"/>
<reference evidence="2 3" key="1">
    <citation type="journal article" date="2006" name="Science">
        <title>The genome of black cottonwood, Populus trichocarpa (Torr. &amp; Gray).</title>
        <authorList>
            <person name="Tuskan G.A."/>
            <person name="Difazio S."/>
            <person name="Jansson S."/>
            <person name="Bohlmann J."/>
            <person name="Grigoriev I."/>
            <person name="Hellsten U."/>
            <person name="Putnam N."/>
            <person name="Ralph S."/>
            <person name="Rombauts S."/>
            <person name="Salamov A."/>
            <person name="Schein J."/>
            <person name="Sterck L."/>
            <person name="Aerts A."/>
            <person name="Bhalerao R.R."/>
            <person name="Bhalerao R.P."/>
            <person name="Blaudez D."/>
            <person name="Boerjan W."/>
            <person name="Brun A."/>
            <person name="Brunner A."/>
            <person name="Busov V."/>
            <person name="Campbell M."/>
            <person name="Carlson J."/>
            <person name="Chalot M."/>
            <person name="Chapman J."/>
            <person name="Chen G.L."/>
            <person name="Cooper D."/>
            <person name="Coutinho P.M."/>
            <person name="Couturier J."/>
            <person name="Covert S."/>
            <person name="Cronk Q."/>
            <person name="Cunningham R."/>
            <person name="Davis J."/>
            <person name="Degroeve S."/>
            <person name="Dejardin A."/>
            <person name="Depamphilis C."/>
            <person name="Detter J."/>
            <person name="Dirks B."/>
            <person name="Dubchak I."/>
            <person name="Duplessis S."/>
            <person name="Ehlting J."/>
            <person name="Ellis B."/>
            <person name="Gendler K."/>
            <person name="Goodstein D."/>
            <person name="Gribskov M."/>
            <person name="Grimwood J."/>
            <person name="Groover A."/>
            <person name="Gunter L."/>
            <person name="Hamberger B."/>
            <person name="Heinze B."/>
            <person name="Helariutta Y."/>
            <person name="Henrissat B."/>
            <person name="Holligan D."/>
            <person name="Holt R."/>
            <person name="Huang W."/>
            <person name="Islam-Faridi N."/>
            <person name="Jones S."/>
            <person name="Jones-Rhoades M."/>
            <person name="Jorgensen R."/>
            <person name="Joshi C."/>
            <person name="Kangasjarvi J."/>
            <person name="Karlsson J."/>
            <person name="Kelleher C."/>
            <person name="Kirkpatrick R."/>
            <person name="Kirst M."/>
            <person name="Kohler A."/>
            <person name="Kalluri U."/>
            <person name="Larimer F."/>
            <person name="Leebens-Mack J."/>
            <person name="Leple J.C."/>
            <person name="Locascio P."/>
            <person name="Lou Y."/>
            <person name="Lucas S."/>
            <person name="Martin F."/>
            <person name="Montanini B."/>
            <person name="Napoli C."/>
            <person name="Nelson D.R."/>
            <person name="Nelson C."/>
            <person name="Nieminen K."/>
            <person name="Nilsson O."/>
            <person name="Pereda V."/>
            <person name="Peter G."/>
            <person name="Philippe R."/>
            <person name="Pilate G."/>
            <person name="Poliakov A."/>
            <person name="Razumovskaya J."/>
            <person name="Richardson P."/>
            <person name="Rinaldi C."/>
            <person name="Ritland K."/>
            <person name="Rouze P."/>
            <person name="Ryaboy D."/>
            <person name="Schmutz J."/>
            <person name="Schrader J."/>
            <person name="Segerman B."/>
            <person name="Shin H."/>
            <person name="Siddiqui A."/>
            <person name="Sterky F."/>
            <person name="Terry A."/>
            <person name="Tsai C.J."/>
            <person name="Uberbacher E."/>
            <person name="Unneberg P."/>
            <person name="Vahala J."/>
            <person name="Wall K."/>
            <person name="Wessler S."/>
            <person name="Yang G."/>
            <person name="Yin T."/>
            <person name="Douglas C."/>
            <person name="Marra M."/>
            <person name="Sandberg G."/>
            <person name="Van de Peer Y."/>
            <person name="Rokhsar D."/>
        </authorList>
    </citation>
    <scope>NUCLEOTIDE SEQUENCE [LARGE SCALE GENOMIC DNA]</scope>
    <source>
        <strain evidence="3">cv. Nisqually</strain>
    </source>
</reference>
<sequence length="70" mass="7845">MSDIVLGVNKSAASHGPRILSAGSHLMATDLFVFCVSLLLCWFHCEEFLFIYVFSSYCCGVLKYYQNAIN</sequence>
<dbReference type="InParanoid" id="A0A2K2C2Q6"/>
<name>A0A2K2C2Q6_POPTR</name>
<proteinExistence type="predicted"/>
<dbReference type="Gramene" id="Potri.001G239700.1.v4.1">
    <property type="protein sequence ID" value="Potri.001G239700.1.v4.1"/>
    <property type="gene ID" value="Potri.001G239700.v4.1"/>
</dbReference>
<feature type="transmembrane region" description="Helical" evidence="1">
    <location>
        <begin position="20"/>
        <end position="41"/>
    </location>
</feature>
<protein>
    <submittedName>
        <fullName evidence="2">Uncharacterized protein</fullName>
    </submittedName>
</protein>
<dbReference type="Proteomes" id="UP000006729">
    <property type="component" value="Chromosome 1"/>
</dbReference>
<evidence type="ECO:0000256" key="1">
    <source>
        <dbReference type="SAM" id="Phobius"/>
    </source>
</evidence>